<name>A0AAU7W530_9MICO</name>
<dbReference type="InterPro" id="IPR019646">
    <property type="entry name" value="Aminoglyc_AdlTrfase"/>
</dbReference>
<proteinExistence type="predicted"/>
<sequence>MDHDESFRLHGRWLSRTVADVVELFRGYSGQWWIAGGWAIEAFTNIARPHSDIDPSIPRSDTSLFRAHFHERYDIWVADQGSLRPLEGLSGGVPLSCNNLWLRASQSKLWEYDLLLMDAGPAGWFYKRDPRVRLPFDQILWTKDGVRYLRPEVQLLFKAPGLRRQDQLDFDAALPLLDAPARHWLRTALQTAHPEHPWANALS</sequence>
<protein>
    <recommendedName>
        <fullName evidence="2">Amino acid transporter</fullName>
    </recommendedName>
</protein>
<evidence type="ECO:0000313" key="1">
    <source>
        <dbReference type="EMBL" id="XBX80554.1"/>
    </source>
</evidence>
<dbReference type="AlphaFoldDB" id="A0AAU7W530"/>
<evidence type="ECO:0008006" key="2">
    <source>
        <dbReference type="Google" id="ProtNLM"/>
    </source>
</evidence>
<dbReference type="RefSeq" id="WP_350353355.1">
    <property type="nucleotide sequence ID" value="NZ_CP158357.1"/>
</dbReference>
<accession>A0AAU7W530</accession>
<dbReference type="EMBL" id="CP158357">
    <property type="protein sequence ID" value="XBX80554.1"/>
    <property type="molecule type" value="Genomic_DNA"/>
</dbReference>
<gene>
    <name evidence="1" type="ORF">ABS642_10815</name>
</gene>
<reference evidence="1" key="1">
    <citation type="submission" date="2024-06" db="EMBL/GenBank/DDBJ databases">
        <title>Draft genome sequence of Microbacterium sp. strain A8/3-1, isolated from Oxytropis tragacanthoides Fisch. ex DC. Root nodules in the Altai region of Russia.</title>
        <authorList>
            <person name="Sazanova A."/>
            <person name="Guro P."/>
            <person name="Kuznetsova I."/>
            <person name="Belimov A."/>
            <person name="Safronova V."/>
        </authorList>
    </citation>
    <scope>NUCLEOTIDE SEQUENCE</scope>
    <source>
        <strain evidence="1">A8/3-1</strain>
    </source>
</reference>
<organism evidence="1">
    <name type="scientific">Microbacterium sp. A8/3-1</name>
    <dbReference type="NCBI Taxonomy" id="3160749"/>
    <lineage>
        <taxon>Bacteria</taxon>
        <taxon>Bacillati</taxon>
        <taxon>Actinomycetota</taxon>
        <taxon>Actinomycetes</taxon>
        <taxon>Micrococcales</taxon>
        <taxon>Microbacteriaceae</taxon>
        <taxon>Microbacterium</taxon>
    </lineage>
</organism>
<dbReference type="Pfam" id="PF10706">
    <property type="entry name" value="Aminoglyc_resit"/>
    <property type="match status" value="1"/>
</dbReference>
<dbReference type="Gene3D" id="3.30.460.40">
    <property type="match status" value="1"/>
</dbReference>